<comment type="caution">
    <text evidence="1">The sequence shown here is derived from an EMBL/GenBank/DDBJ whole genome shotgun (WGS) entry which is preliminary data.</text>
</comment>
<accession>A0A4U3MER1</accession>
<organism evidence="1 2">
    <name type="scientific">Enterococcus faecalis</name>
    <name type="common">Streptococcus faecalis</name>
    <dbReference type="NCBI Taxonomy" id="1351"/>
    <lineage>
        <taxon>Bacteria</taxon>
        <taxon>Bacillati</taxon>
        <taxon>Bacillota</taxon>
        <taxon>Bacilli</taxon>
        <taxon>Lactobacillales</taxon>
        <taxon>Enterococcaceae</taxon>
        <taxon>Enterococcus</taxon>
    </lineage>
</organism>
<proteinExistence type="predicted"/>
<sequence>MVEIKRMMETAESGVQYQYYPLAHVDGVVGLDKVIKGQGKVNSVNGRVGDVILTPSDLGLPNDLVLISSEEYKKLKQIIADYEAGKLGGSGVEFEKVEGDEVNG</sequence>
<gene>
    <name evidence="1" type="ORF">EY666_07115</name>
</gene>
<name>A0A4U3MER1_ENTFL</name>
<dbReference type="Proteomes" id="UP000305511">
    <property type="component" value="Unassembled WGS sequence"/>
</dbReference>
<reference evidence="1 2" key="1">
    <citation type="submission" date="2019-02" db="EMBL/GenBank/DDBJ databases">
        <title>Bacteria dissemination in different level of health care in South Africa: the effectiveness of infections prevention and control.</title>
        <authorList>
            <person name="Shobo C."/>
            <person name="Amoako D.G."/>
            <person name="Allam M."/>
            <person name="Ismail A."/>
            <person name="Bester L.A."/>
            <person name="Essack S.Y."/>
        </authorList>
    </citation>
    <scope>NUCLEOTIDE SEQUENCE [LARGE SCALE GENOMIC DNA]</scope>
    <source>
        <strain evidence="1 2">2SIL2</strain>
    </source>
</reference>
<dbReference type="AlphaFoldDB" id="A0A4U3MER1"/>
<dbReference type="EMBL" id="SIYF01000156">
    <property type="protein sequence ID" value="TKK87250.1"/>
    <property type="molecule type" value="Genomic_DNA"/>
</dbReference>
<protein>
    <submittedName>
        <fullName evidence="1">Uncharacterized protein</fullName>
    </submittedName>
</protein>
<dbReference type="RefSeq" id="WP_137274017.1">
    <property type="nucleotide sequence ID" value="NZ_SIYF01000156.1"/>
</dbReference>
<evidence type="ECO:0000313" key="1">
    <source>
        <dbReference type="EMBL" id="TKK87250.1"/>
    </source>
</evidence>
<evidence type="ECO:0000313" key="2">
    <source>
        <dbReference type="Proteomes" id="UP000305511"/>
    </source>
</evidence>